<proteinExistence type="predicted"/>
<dbReference type="RefSeq" id="WP_109306009.1">
    <property type="nucleotide sequence ID" value="NZ_BJUF01000033.1"/>
</dbReference>
<evidence type="ECO:0000313" key="1">
    <source>
        <dbReference type="EMBL" id="PWI25380.1"/>
    </source>
</evidence>
<reference evidence="1 2" key="1">
    <citation type="submission" date="2018-05" db="EMBL/GenBank/DDBJ databases">
        <title>Kurthia sibirica genome sequence.</title>
        <authorList>
            <person name="Maclea K.S."/>
            <person name="Goen A.E."/>
        </authorList>
    </citation>
    <scope>NUCLEOTIDE SEQUENCE [LARGE SCALE GENOMIC DNA]</scope>
    <source>
        <strain evidence="1 2">ATCC 49154</strain>
    </source>
</reference>
<sequence>MMNRLISRQQRQEVAARINDFYILCIYSNAKMTNKYDFLTHKFDNSAVIELSETTFNLTSKSFIVWDKSYAENEGIFFSIRMQARQETIIGLSKALVSYYLKKNDTSIGKFKDTYVIDDVLLAIQKLIYASNCLNEEEWRHFYQDFRDEVKLWVIEGMLKTRSIEELTALSDEDMNDEFFICMTEQLEKHQPFKDFMVQSTTVYLQKWIDELILEFTEKEQFQRVLDELQVKRTRNESILLSFTTDQHLFVMNNMPYQIVREAIYKNNFTNNPFSSFPVTTIYKGNTEGQIELRPLVKKNPIEFAWHQSSTISDIDVDVFDALCNIYLSKKRVTKEVIRTELVDLLKFRGLKPKRSGDGRRGGFDVKQKQQIMQSLCNIQSIYMNLSKVLSYENGKPQITNLQGRTFLFKDEQFNDHQVDAEKPTKYIYFAIDDVFEAYLAGSGRQIALQHMKALHYHPVQQLYEKRLCRYLSWRWRTVARKGGFQTPNTISTMFESIGMKLNERTPSRTRERFERALDQLQLDGVIDSWQYDKWDEIIADMKGWSRVWFETGVVIKPPKAITEQYKKIEQKKK</sequence>
<dbReference type="OrthoDB" id="2455104at2"/>
<gene>
    <name evidence="1" type="ORF">DEX24_08560</name>
</gene>
<name>A0A2U3ALJ2_9BACL</name>
<dbReference type="Proteomes" id="UP000245938">
    <property type="component" value="Unassembled WGS sequence"/>
</dbReference>
<evidence type="ECO:0000313" key="2">
    <source>
        <dbReference type="Proteomes" id="UP000245938"/>
    </source>
</evidence>
<protein>
    <submittedName>
        <fullName evidence="1">Uncharacterized protein</fullName>
    </submittedName>
</protein>
<comment type="caution">
    <text evidence="1">The sequence shown here is derived from an EMBL/GenBank/DDBJ whole genome shotgun (WGS) entry which is preliminary data.</text>
</comment>
<dbReference type="EMBL" id="QFVR01000009">
    <property type="protein sequence ID" value="PWI25380.1"/>
    <property type="molecule type" value="Genomic_DNA"/>
</dbReference>
<dbReference type="AlphaFoldDB" id="A0A2U3ALJ2"/>
<accession>A0A2U3ALJ2</accession>
<keyword evidence="2" id="KW-1185">Reference proteome</keyword>
<organism evidence="1 2">
    <name type="scientific">Kurthia sibirica</name>
    <dbReference type="NCBI Taxonomy" id="202750"/>
    <lineage>
        <taxon>Bacteria</taxon>
        <taxon>Bacillati</taxon>
        <taxon>Bacillota</taxon>
        <taxon>Bacilli</taxon>
        <taxon>Bacillales</taxon>
        <taxon>Caryophanaceae</taxon>
        <taxon>Kurthia</taxon>
    </lineage>
</organism>